<gene>
    <name evidence="2" type="ORF">PSHT_01984</name>
</gene>
<keyword evidence="3" id="KW-1185">Reference proteome</keyword>
<evidence type="ECO:0000313" key="3">
    <source>
        <dbReference type="Proteomes" id="UP000238274"/>
    </source>
</evidence>
<feature type="compositionally biased region" description="Polar residues" evidence="1">
    <location>
        <begin position="1"/>
        <end position="20"/>
    </location>
</feature>
<dbReference type="EMBL" id="PKSM01000016">
    <property type="protein sequence ID" value="POW21835.1"/>
    <property type="molecule type" value="Genomic_DNA"/>
</dbReference>
<dbReference type="AlphaFoldDB" id="A0A2S4WJ76"/>
<evidence type="ECO:0000313" key="2">
    <source>
        <dbReference type="EMBL" id="POW21835.1"/>
    </source>
</evidence>
<protein>
    <submittedName>
        <fullName evidence="2">Uncharacterized protein</fullName>
    </submittedName>
</protein>
<dbReference type="Proteomes" id="UP000238274">
    <property type="component" value="Unassembled WGS sequence"/>
</dbReference>
<dbReference type="VEuPathDB" id="FungiDB:PSHT_01984"/>
<feature type="non-terminal residue" evidence="2">
    <location>
        <position position="1"/>
    </location>
</feature>
<proteinExistence type="predicted"/>
<accession>A0A2S4WJ76</accession>
<organism evidence="2 3">
    <name type="scientific">Puccinia striiformis</name>
    <dbReference type="NCBI Taxonomy" id="27350"/>
    <lineage>
        <taxon>Eukaryota</taxon>
        <taxon>Fungi</taxon>
        <taxon>Dikarya</taxon>
        <taxon>Basidiomycota</taxon>
        <taxon>Pucciniomycotina</taxon>
        <taxon>Pucciniomycetes</taxon>
        <taxon>Pucciniales</taxon>
        <taxon>Pucciniaceae</taxon>
        <taxon>Puccinia</taxon>
    </lineage>
</organism>
<name>A0A2S4WJ76_9BASI</name>
<dbReference type="OrthoDB" id="9805536at2759"/>
<reference evidence="2 3" key="1">
    <citation type="submission" date="2017-12" db="EMBL/GenBank/DDBJ databases">
        <title>Gene loss provides genomic basis for host adaptation in cereal stripe rust fungi.</title>
        <authorList>
            <person name="Xia C."/>
        </authorList>
    </citation>
    <scope>NUCLEOTIDE SEQUENCE [LARGE SCALE GENOMIC DNA]</scope>
    <source>
        <strain evidence="2 3">93TX-2</strain>
    </source>
</reference>
<feature type="region of interest" description="Disordered" evidence="1">
    <location>
        <begin position="1"/>
        <end position="22"/>
    </location>
</feature>
<comment type="caution">
    <text evidence="2">The sequence shown here is derived from an EMBL/GenBank/DDBJ whole genome shotgun (WGS) entry which is preliminary data.</text>
</comment>
<evidence type="ECO:0000256" key="1">
    <source>
        <dbReference type="SAM" id="MobiDB-lite"/>
    </source>
</evidence>
<reference evidence="3" key="3">
    <citation type="journal article" date="2018" name="Mol. Plant Microbe Interact.">
        <title>Genome sequence resources for the wheat stripe rust pathogen (Puccinia striiformis f. sp. tritici) and the barley stripe rust pathogen (Puccinia striiformis f. sp. hordei).</title>
        <authorList>
            <person name="Xia C."/>
            <person name="Wang M."/>
            <person name="Yin C."/>
            <person name="Cornejo O.E."/>
            <person name="Hulbert S.H."/>
            <person name="Chen X."/>
        </authorList>
    </citation>
    <scope>NUCLEOTIDE SEQUENCE [LARGE SCALE GENOMIC DNA]</scope>
    <source>
        <strain evidence="3">93TX-2</strain>
    </source>
</reference>
<reference evidence="3" key="2">
    <citation type="journal article" date="2018" name="BMC Genomics">
        <title>Genomic insights into host adaptation between the wheat stripe rust pathogen (Puccinia striiformis f. sp. tritici) and the barley stripe rust pathogen (Puccinia striiformis f. sp. hordei).</title>
        <authorList>
            <person name="Xia C."/>
            <person name="Wang M."/>
            <person name="Yin C."/>
            <person name="Cornejo O.E."/>
            <person name="Hulbert S.H."/>
            <person name="Chen X."/>
        </authorList>
    </citation>
    <scope>NUCLEOTIDE SEQUENCE [LARGE SCALE GENOMIC DNA]</scope>
    <source>
        <strain evidence="3">93TX-2</strain>
    </source>
</reference>
<feature type="non-terminal residue" evidence="2">
    <location>
        <position position="112"/>
    </location>
</feature>
<sequence length="112" mass="12365">NLATPESDLTIQPTRWSNSPPDFVEGDTVKQRGLIVNVAVGPEIPGRVVDALGNQLMAKCMDVMVPIGCALERQNRLTHKLYFIWVVVGQKRPTVAQLPQTQEENTASQDLI</sequence>